<evidence type="ECO:0000256" key="1">
    <source>
        <dbReference type="SAM" id="SignalP"/>
    </source>
</evidence>
<comment type="caution">
    <text evidence="2">The sequence shown here is derived from an EMBL/GenBank/DDBJ whole genome shotgun (WGS) entry which is preliminary data.</text>
</comment>
<evidence type="ECO:0000313" key="2">
    <source>
        <dbReference type="EMBL" id="TXS93261.1"/>
    </source>
</evidence>
<reference evidence="2 3" key="1">
    <citation type="submission" date="2019-08" db="EMBL/GenBank/DDBJ databases">
        <title>Parahaliea maris sp. nov., isolated from the surface seawater.</title>
        <authorList>
            <person name="Liu Y."/>
        </authorList>
    </citation>
    <scope>NUCLEOTIDE SEQUENCE [LARGE SCALE GENOMIC DNA]</scope>
    <source>
        <strain evidence="2 3">S2-26</strain>
    </source>
</reference>
<proteinExistence type="predicted"/>
<gene>
    <name evidence="2" type="ORF">FVW59_05305</name>
</gene>
<feature type="chain" id="PRO_5022985224" evidence="1">
    <location>
        <begin position="23"/>
        <end position="170"/>
    </location>
</feature>
<dbReference type="PIRSF" id="PIRSF014995">
    <property type="entry name" value="UCP014995"/>
    <property type="match status" value="1"/>
</dbReference>
<keyword evidence="3" id="KW-1185">Reference proteome</keyword>
<dbReference type="EMBL" id="VRYZ01000002">
    <property type="protein sequence ID" value="TXS93261.1"/>
    <property type="molecule type" value="Genomic_DNA"/>
</dbReference>
<keyword evidence="1" id="KW-0732">Signal</keyword>
<sequence>MLKRVTRLLPLSALALAGAVQGQTLEVDLGIPRLQVAEYHKPYVALWVAREDNSVAANLAVLYDVELKDEEGEKWLKDMRQWWRRSGRSLDMPIDGLSGATKGPGEHRLVFSDRVADLAPGEYRLMVEAAREVGGREMLEVPFQWPPQKTLEAAASGDEELATVKLILAP</sequence>
<dbReference type="OrthoDB" id="195316at2"/>
<organism evidence="2 3">
    <name type="scientific">Parahaliea aestuarii</name>
    <dbReference type="NCBI Taxonomy" id="1852021"/>
    <lineage>
        <taxon>Bacteria</taxon>
        <taxon>Pseudomonadati</taxon>
        <taxon>Pseudomonadota</taxon>
        <taxon>Gammaproteobacteria</taxon>
        <taxon>Cellvibrionales</taxon>
        <taxon>Halieaceae</taxon>
        <taxon>Parahaliea</taxon>
    </lineage>
</organism>
<dbReference type="AlphaFoldDB" id="A0A5C9A1N2"/>
<dbReference type="InterPro" id="IPR014469">
    <property type="entry name" value="DUF2271"/>
</dbReference>
<evidence type="ECO:0000313" key="3">
    <source>
        <dbReference type="Proteomes" id="UP000321933"/>
    </source>
</evidence>
<dbReference type="RefSeq" id="WP_148063197.1">
    <property type="nucleotide sequence ID" value="NZ_VRYZ01000002.1"/>
</dbReference>
<accession>A0A5C9A1N2</accession>
<dbReference type="Pfam" id="PF10029">
    <property type="entry name" value="DUF2271"/>
    <property type="match status" value="1"/>
</dbReference>
<name>A0A5C9A1N2_9GAMM</name>
<protein>
    <submittedName>
        <fullName evidence="2">DUF2271 domain-containing protein</fullName>
    </submittedName>
</protein>
<dbReference type="Proteomes" id="UP000321933">
    <property type="component" value="Unassembled WGS sequence"/>
</dbReference>
<feature type="signal peptide" evidence="1">
    <location>
        <begin position="1"/>
        <end position="22"/>
    </location>
</feature>